<evidence type="ECO:0000313" key="3">
    <source>
        <dbReference type="Proteomes" id="UP001500738"/>
    </source>
</evidence>
<protein>
    <recommendedName>
        <fullName evidence="1">Carboxymuconolactone decarboxylase-like domain-containing protein</fullName>
    </recommendedName>
</protein>
<proteinExistence type="predicted"/>
<accession>A0ABN1M5Y3</accession>
<dbReference type="EMBL" id="BAAAFE010000007">
    <property type="protein sequence ID" value="GAA0864612.1"/>
    <property type="molecule type" value="Genomic_DNA"/>
</dbReference>
<feature type="domain" description="Carboxymuconolactone decarboxylase-like" evidence="1">
    <location>
        <begin position="31"/>
        <end position="111"/>
    </location>
</feature>
<dbReference type="InterPro" id="IPR003779">
    <property type="entry name" value="CMD-like"/>
</dbReference>
<evidence type="ECO:0000313" key="2">
    <source>
        <dbReference type="EMBL" id="GAA0864612.1"/>
    </source>
</evidence>
<dbReference type="InterPro" id="IPR029032">
    <property type="entry name" value="AhpD-like"/>
</dbReference>
<dbReference type="SUPFAM" id="SSF69118">
    <property type="entry name" value="AhpD-like"/>
    <property type="match status" value="1"/>
</dbReference>
<name>A0ABN1M5Y3_9SPHN</name>
<evidence type="ECO:0000259" key="1">
    <source>
        <dbReference type="Pfam" id="PF02627"/>
    </source>
</evidence>
<dbReference type="PANTHER" id="PTHR33570">
    <property type="entry name" value="4-CARBOXYMUCONOLACTONE DECARBOXYLASE FAMILY PROTEIN"/>
    <property type="match status" value="1"/>
</dbReference>
<dbReference type="Pfam" id="PF02627">
    <property type="entry name" value="CMD"/>
    <property type="match status" value="1"/>
</dbReference>
<dbReference type="PANTHER" id="PTHR33570:SF10">
    <property type="entry name" value="GAMMA-CARBOXYMUCONOLACTONE DECARBOXYLASE"/>
    <property type="match status" value="1"/>
</dbReference>
<comment type="caution">
    <text evidence="2">The sequence shown here is derived from an EMBL/GenBank/DDBJ whole genome shotgun (WGS) entry which is preliminary data.</text>
</comment>
<dbReference type="Gene3D" id="1.20.1290.10">
    <property type="entry name" value="AhpD-like"/>
    <property type="match status" value="1"/>
</dbReference>
<gene>
    <name evidence="2" type="ORF">GCM10009115_19830</name>
</gene>
<dbReference type="RefSeq" id="WP_215349358.1">
    <property type="nucleotide sequence ID" value="NZ_BAAAFE010000007.1"/>
</dbReference>
<dbReference type="InterPro" id="IPR052512">
    <property type="entry name" value="4CMD/NDH-1_regulator"/>
</dbReference>
<organism evidence="2 3">
    <name type="scientific">Sphingopyxis soli</name>
    <dbReference type="NCBI Taxonomy" id="592051"/>
    <lineage>
        <taxon>Bacteria</taxon>
        <taxon>Pseudomonadati</taxon>
        <taxon>Pseudomonadota</taxon>
        <taxon>Alphaproteobacteria</taxon>
        <taxon>Sphingomonadales</taxon>
        <taxon>Sphingomonadaceae</taxon>
        <taxon>Sphingopyxis</taxon>
    </lineage>
</organism>
<dbReference type="Proteomes" id="UP001500738">
    <property type="component" value="Unassembled WGS sequence"/>
</dbReference>
<reference evidence="2 3" key="1">
    <citation type="journal article" date="2019" name="Int. J. Syst. Evol. Microbiol.">
        <title>The Global Catalogue of Microorganisms (GCM) 10K type strain sequencing project: providing services to taxonomists for standard genome sequencing and annotation.</title>
        <authorList>
            <consortium name="The Broad Institute Genomics Platform"/>
            <consortium name="The Broad Institute Genome Sequencing Center for Infectious Disease"/>
            <person name="Wu L."/>
            <person name="Ma J."/>
        </authorList>
    </citation>
    <scope>NUCLEOTIDE SEQUENCE [LARGE SCALE GENOMIC DNA]</scope>
    <source>
        <strain evidence="2 3">JCM 15910</strain>
    </source>
</reference>
<sequence>MTDSYRAGIDILSQTGSTQDERRNRAAEVAPDFVRTAVGFTYGDIFARPGLDLRVREMGAIAAFAALGRSTLQLRQHVEAALHVGWSKEEVIEMLIQTAAHAGVAMAIDAIADCHDLLVDCTGASSDCC</sequence>
<keyword evidence="3" id="KW-1185">Reference proteome</keyword>